<dbReference type="Proteomes" id="UP000016930">
    <property type="component" value="Unassembled WGS sequence"/>
</dbReference>
<comment type="subcellular location">
    <subcellularLocation>
        <location evidence="1">Nucleus</location>
    </subcellularLocation>
</comment>
<feature type="compositionally biased region" description="Basic residues" evidence="5">
    <location>
        <begin position="332"/>
        <end position="342"/>
    </location>
</feature>
<proteinExistence type="predicted"/>
<evidence type="ECO:0000259" key="6">
    <source>
        <dbReference type="PROSITE" id="PS51821"/>
    </source>
</evidence>
<evidence type="ECO:0000256" key="4">
    <source>
        <dbReference type="ARBA" id="ARBA00023242"/>
    </source>
</evidence>
<reference evidence="7 8" key="1">
    <citation type="journal article" date="2012" name="Proc. Natl. Acad. Sci. U.S.A.">
        <title>Comparative genomics of Ceriporiopsis subvermispora and Phanerochaete chrysosporium provide insight into selective ligninolysis.</title>
        <authorList>
            <person name="Fernandez-Fueyo E."/>
            <person name="Ruiz-Duenas F.J."/>
            <person name="Ferreira P."/>
            <person name="Floudas D."/>
            <person name="Hibbett D.S."/>
            <person name="Canessa P."/>
            <person name="Larrondo L.F."/>
            <person name="James T.Y."/>
            <person name="Seelenfreund D."/>
            <person name="Lobos S."/>
            <person name="Polanco R."/>
            <person name="Tello M."/>
            <person name="Honda Y."/>
            <person name="Watanabe T."/>
            <person name="Watanabe T."/>
            <person name="Ryu J.S."/>
            <person name="Kubicek C.P."/>
            <person name="Schmoll M."/>
            <person name="Gaskell J."/>
            <person name="Hammel K.E."/>
            <person name="St John F.J."/>
            <person name="Vanden Wymelenberg A."/>
            <person name="Sabat G."/>
            <person name="Splinter BonDurant S."/>
            <person name="Syed K."/>
            <person name="Yadav J.S."/>
            <person name="Doddapaneni H."/>
            <person name="Subramanian V."/>
            <person name="Lavin J.L."/>
            <person name="Oguiza J.A."/>
            <person name="Perez G."/>
            <person name="Pisabarro A.G."/>
            <person name="Ramirez L."/>
            <person name="Santoyo F."/>
            <person name="Master E."/>
            <person name="Coutinho P.M."/>
            <person name="Henrissat B."/>
            <person name="Lombard V."/>
            <person name="Magnuson J.K."/>
            <person name="Kuees U."/>
            <person name="Hori C."/>
            <person name="Igarashi K."/>
            <person name="Samejima M."/>
            <person name="Held B.W."/>
            <person name="Barry K.W."/>
            <person name="LaButti K.M."/>
            <person name="Lapidus A."/>
            <person name="Lindquist E.A."/>
            <person name="Lucas S.M."/>
            <person name="Riley R."/>
            <person name="Salamov A.A."/>
            <person name="Hoffmeister D."/>
            <person name="Schwenk D."/>
            <person name="Hadar Y."/>
            <person name="Yarden O."/>
            <person name="de Vries R.P."/>
            <person name="Wiebenga A."/>
            <person name="Stenlid J."/>
            <person name="Eastwood D."/>
            <person name="Grigoriev I.V."/>
            <person name="Berka R.M."/>
            <person name="Blanchette R.A."/>
            <person name="Kersten P."/>
            <person name="Martinez A.T."/>
            <person name="Vicuna R."/>
            <person name="Cullen D."/>
        </authorList>
    </citation>
    <scope>NUCLEOTIDE SEQUENCE [LARGE SCALE GENOMIC DNA]</scope>
    <source>
        <strain evidence="7 8">B</strain>
    </source>
</reference>
<dbReference type="InterPro" id="IPR037525">
    <property type="entry name" value="Velvet_dom"/>
</dbReference>
<feature type="compositionally biased region" description="Low complexity" evidence="5">
    <location>
        <begin position="112"/>
        <end position="128"/>
    </location>
</feature>
<dbReference type="Gene3D" id="2.60.40.3960">
    <property type="entry name" value="Velvet domain"/>
    <property type="match status" value="1"/>
</dbReference>
<dbReference type="EMBL" id="KB445796">
    <property type="protein sequence ID" value="EMD37614.1"/>
    <property type="molecule type" value="Genomic_DNA"/>
</dbReference>
<feature type="region of interest" description="Disordered" evidence="5">
    <location>
        <begin position="109"/>
        <end position="128"/>
    </location>
</feature>
<dbReference type="OrthoDB" id="5599552at2759"/>
<evidence type="ECO:0000256" key="3">
    <source>
        <dbReference type="ARBA" id="ARBA00023163"/>
    </source>
</evidence>
<organism evidence="7 8">
    <name type="scientific">Ceriporiopsis subvermispora (strain B)</name>
    <name type="common">White-rot fungus</name>
    <name type="synonym">Gelatoporia subvermispora</name>
    <dbReference type="NCBI Taxonomy" id="914234"/>
    <lineage>
        <taxon>Eukaryota</taxon>
        <taxon>Fungi</taxon>
        <taxon>Dikarya</taxon>
        <taxon>Basidiomycota</taxon>
        <taxon>Agaricomycotina</taxon>
        <taxon>Agaricomycetes</taxon>
        <taxon>Polyporales</taxon>
        <taxon>Gelatoporiaceae</taxon>
        <taxon>Gelatoporia</taxon>
    </lineage>
</organism>
<dbReference type="HOGENOM" id="CLU_044751_0_0_1"/>
<gene>
    <name evidence="7" type="ORF">CERSUDRAFT_114267</name>
</gene>
<evidence type="ECO:0000256" key="1">
    <source>
        <dbReference type="ARBA" id="ARBA00004123"/>
    </source>
</evidence>
<dbReference type="InterPro" id="IPR038491">
    <property type="entry name" value="Velvet_dom_sf"/>
</dbReference>
<keyword evidence="8" id="KW-1185">Reference proteome</keyword>
<dbReference type="AlphaFoldDB" id="M2PMJ1"/>
<feature type="compositionally biased region" description="Pro residues" evidence="5">
    <location>
        <begin position="363"/>
        <end position="373"/>
    </location>
</feature>
<protein>
    <recommendedName>
        <fullName evidence="6">Velvet domain-containing protein</fullName>
    </recommendedName>
</protein>
<name>M2PMJ1_CERS8</name>
<sequence length="373" mass="40682">MAAKASRVRASGSSALGAPVTFIAGPFVGRTIRAELVEIQGAELGRKYARKDRRPLDPPPVVQLKLFEVFDESPGNGRGEILPHDEVMGFGFFCFIDLFPLFPNDESAVSTQSSMSQHPQQMQPGPSSVGAVHLPLTAITYDFHTPISTVDGFRAMLDDAMLDDALRHSATLPSRSNSLHLLQASDSTVPCALVPQWQTVAINNGQEAPMPAPTEIVAYHGDTPITATSIATDKLSGTIFRDSTNIGINGKSAIIFVFSDVSVRIEGIFVLRYRVFHVFSQAEGSGPRPVLAECFGEPFKVYSTKDFPGLHASTDLTKNLSIHGIRTNIRARERRRRNATHRARSEARIPSYSSPDACVENYVPPPRGPSKRE</sequence>
<dbReference type="PROSITE" id="PS51821">
    <property type="entry name" value="VELVET"/>
    <property type="match status" value="1"/>
</dbReference>
<evidence type="ECO:0000256" key="2">
    <source>
        <dbReference type="ARBA" id="ARBA00023015"/>
    </source>
</evidence>
<dbReference type="PANTHER" id="PTHR33572:SF3">
    <property type="entry name" value="VELVET COMPLEX SUBUNIT B"/>
    <property type="match status" value="1"/>
</dbReference>
<accession>M2PMJ1</accession>
<keyword evidence="4" id="KW-0539">Nucleus</keyword>
<keyword evidence="3" id="KW-0804">Transcription</keyword>
<dbReference type="Pfam" id="PF11754">
    <property type="entry name" value="Velvet"/>
    <property type="match status" value="1"/>
</dbReference>
<dbReference type="InterPro" id="IPR021740">
    <property type="entry name" value="Velvet"/>
</dbReference>
<dbReference type="PANTHER" id="PTHR33572">
    <property type="entry name" value="SPORE DEVELOPMENT REGULATOR VOSA"/>
    <property type="match status" value="1"/>
</dbReference>
<evidence type="ECO:0000313" key="7">
    <source>
        <dbReference type="EMBL" id="EMD37614.1"/>
    </source>
</evidence>
<evidence type="ECO:0000313" key="8">
    <source>
        <dbReference type="Proteomes" id="UP000016930"/>
    </source>
</evidence>
<feature type="region of interest" description="Disordered" evidence="5">
    <location>
        <begin position="332"/>
        <end position="373"/>
    </location>
</feature>
<feature type="domain" description="Velvet" evidence="6">
    <location>
        <begin position="29"/>
        <end position="330"/>
    </location>
</feature>
<dbReference type="GO" id="GO:0005634">
    <property type="term" value="C:nucleus"/>
    <property type="evidence" value="ECO:0007669"/>
    <property type="project" value="UniProtKB-SubCell"/>
</dbReference>
<evidence type="ECO:0000256" key="5">
    <source>
        <dbReference type="SAM" id="MobiDB-lite"/>
    </source>
</evidence>
<keyword evidence="2" id="KW-0805">Transcription regulation</keyword>